<dbReference type="SUPFAM" id="SSF47413">
    <property type="entry name" value="lambda repressor-like DNA-binding domains"/>
    <property type="match status" value="1"/>
</dbReference>
<dbReference type="AlphaFoldDB" id="A9KIX8"/>
<evidence type="ECO:0000256" key="4">
    <source>
        <dbReference type="ARBA" id="ARBA00023163"/>
    </source>
</evidence>
<name>A9KIX8_LACP7</name>
<dbReference type="CDD" id="cd01392">
    <property type="entry name" value="HTH_LacI"/>
    <property type="match status" value="1"/>
</dbReference>
<keyword evidence="2" id="KW-0805">Transcription regulation</keyword>
<dbReference type="PANTHER" id="PTHR30146:SF148">
    <property type="entry name" value="HTH-TYPE TRANSCRIPTIONAL REPRESSOR PURR-RELATED"/>
    <property type="match status" value="1"/>
</dbReference>
<dbReference type="Gene3D" id="1.10.260.40">
    <property type="entry name" value="lambda repressor-like DNA-binding domains"/>
    <property type="match status" value="1"/>
</dbReference>
<dbReference type="CDD" id="cd06288">
    <property type="entry name" value="PBP1_sucrose_transcription_regulator"/>
    <property type="match status" value="1"/>
</dbReference>
<dbReference type="InterPro" id="IPR000843">
    <property type="entry name" value="HTH_LacI"/>
</dbReference>
<dbReference type="Pfam" id="PF00356">
    <property type="entry name" value="LacI"/>
    <property type="match status" value="1"/>
</dbReference>
<organism evidence="6 7">
    <name type="scientific">Lachnoclostridium phytofermentans (strain ATCC 700394 / DSM 18823 / ISDg)</name>
    <name type="common">Clostridium phytofermentans</name>
    <dbReference type="NCBI Taxonomy" id="357809"/>
    <lineage>
        <taxon>Bacteria</taxon>
        <taxon>Bacillati</taxon>
        <taxon>Bacillota</taxon>
        <taxon>Clostridia</taxon>
        <taxon>Lachnospirales</taxon>
        <taxon>Lachnospiraceae</taxon>
    </lineage>
</organism>
<evidence type="ECO:0000256" key="1">
    <source>
        <dbReference type="ARBA" id="ARBA00022491"/>
    </source>
</evidence>
<dbReference type="GO" id="GO:0008784">
    <property type="term" value="F:alanine racemase activity"/>
    <property type="evidence" value="ECO:0007669"/>
    <property type="project" value="UniProtKB-EC"/>
</dbReference>
<dbReference type="STRING" id="357809.Cphy_0590"/>
<dbReference type="Proteomes" id="UP000000370">
    <property type="component" value="Chromosome"/>
</dbReference>
<dbReference type="PROSITE" id="PS50932">
    <property type="entry name" value="HTH_LACI_2"/>
    <property type="match status" value="1"/>
</dbReference>
<evidence type="ECO:0000313" key="6">
    <source>
        <dbReference type="EMBL" id="ABX40977.1"/>
    </source>
</evidence>
<dbReference type="InterPro" id="IPR046335">
    <property type="entry name" value="LacI/GalR-like_sensor"/>
</dbReference>
<evidence type="ECO:0000256" key="3">
    <source>
        <dbReference type="ARBA" id="ARBA00023125"/>
    </source>
</evidence>
<gene>
    <name evidence="6" type="ordered locus">Cphy_0590</name>
</gene>
<dbReference type="KEGG" id="cpy:Cphy_0590"/>
<reference evidence="7" key="1">
    <citation type="submission" date="2007-11" db="EMBL/GenBank/DDBJ databases">
        <title>Complete genome sequence of Clostridium phytofermentans ISDg.</title>
        <authorList>
            <person name="Leschine S.B."/>
            <person name="Warnick T.A."/>
            <person name="Blanchard J.L."/>
            <person name="Schnell D.J."/>
            <person name="Petit E.L."/>
            <person name="LaTouf W.G."/>
            <person name="Copeland A."/>
            <person name="Lucas S."/>
            <person name="Lapidus A."/>
            <person name="Barry K."/>
            <person name="Glavina del Rio T."/>
            <person name="Dalin E."/>
            <person name="Tice H."/>
            <person name="Pitluck S."/>
            <person name="Kiss H."/>
            <person name="Brettin T."/>
            <person name="Bruce D."/>
            <person name="Detter J.C."/>
            <person name="Han C."/>
            <person name="Kuske C."/>
            <person name="Schmutz J."/>
            <person name="Larimer F."/>
            <person name="Land M."/>
            <person name="Hauser L."/>
            <person name="Kyrpides N."/>
            <person name="Kim E.A."/>
            <person name="Richardson P."/>
        </authorList>
    </citation>
    <scope>NUCLEOTIDE SEQUENCE [LARGE SCALE GENOMIC DNA]</scope>
    <source>
        <strain evidence="7">ATCC 700394 / DSM 18823 / ISDg</strain>
    </source>
</reference>
<dbReference type="EMBL" id="CP000885">
    <property type="protein sequence ID" value="ABX40977.1"/>
    <property type="molecule type" value="Genomic_DNA"/>
</dbReference>
<sequence length="346" mass="39075">MAKIKEVAKACGVSIATVSNIMNGKGRVSEETKIKILEVARDMNYVPNMMAKNLKQRRSKVIGIITEDLTVFNCADIIDGIHELLDERGYSFILGNLRLYKKYNNEFYHNENYNNQIQEEFRIMESAQVAGIIYVCAHCREIKFIPKLENIPIVLAYGFSRDPNIPSFIFDDEQAAYDATNELIHNGHKKIGLITGEKFSLHTIERAKGYQRALYEAGILYNPNLSYEGDWTREKGYEAAKSLLEVGTTAIFSMNDEMAAGVYDYISTVGLKAGQDVALIGFDNRELCTAFTPALTTVSIPLSEIGHRSADAMIHMLENDIAECEQINYVTCKLMRRDSIYEVKEV</sequence>
<dbReference type="RefSeq" id="WP_012198621.1">
    <property type="nucleotide sequence ID" value="NC_010001.1"/>
</dbReference>
<dbReference type="SUPFAM" id="SSF53822">
    <property type="entry name" value="Periplasmic binding protein-like I"/>
    <property type="match status" value="1"/>
</dbReference>
<dbReference type="InterPro" id="IPR028082">
    <property type="entry name" value="Peripla_BP_I"/>
</dbReference>
<evidence type="ECO:0000256" key="2">
    <source>
        <dbReference type="ARBA" id="ARBA00023015"/>
    </source>
</evidence>
<dbReference type="PANTHER" id="PTHR30146">
    <property type="entry name" value="LACI-RELATED TRANSCRIPTIONAL REPRESSOR"/>
    <property type="match status" value="1"/>
</dbReference>
<feature type="domain" description="HTH lacI-type" evidence="5">
    <location>
        <begin position="2"/>
        <end position="56"/>
    </location>
</feature>
<keyword evidence="6" id="KW-0413">Isomerase</keyword>
<dbReference type="InterPro" id="IPR010982">
    <property type="entry name" value="Lambda_DNA-bd_dom_sf"/>
</dbReference>
<dbReference type="HOGENOM" id="CLU_037628_6_2_9"/>
<dbReference type="EC" id="5.1.1.1" evidence="6"/>
<dbReference type="eggNOG" id="COG1609">
    <property type="taxonomic scope" value="Bacteria"/>
</dbReference>
<dbReference type="Pfam" id="PF13377">
    <property type="entry name" value="Peripla_BP_3"/>
    <property type="match status" value="1"/>
</dbReference>
<protein>
    <submittedName>
        <fullName evidence="6">Transcriptional regulator, LacI family</fullName>
        <ecNumber evidence="6">5.1.1.1</ecNumber>
    </submittedName>
</protein>
<keyword evidence="7" id="KW-1185">Reference proteome</keyword>
<evidence type="ECO:0000259" key="5">
    <source>
        <dbReference type="PROSITE" id="PS50932"/>
    </source>
</evidence>
<evidence type="ECO:0000313" key="7">
    <source>
        <dbReference type="Proteomes" id="UP000000370"/>
    </source>
</evidence>
<keyword evidence="3" id="KW-0238">DNA-binding</keyword>
<dbReference type="GO" id="GO:0000976">
    <property type="term" value="F:transcription cis-regulatory region binding"/>
    <property type="evidence" value="ECO:0007669"/>
    <property type="project" value="TreeGrafter"/>
</dbReference>
<dbReference type="SMART" id="SM00354">
    <property type="entry name" value="HTH_LACI"/>
    <property type="match status" value="1"/>
</dbReference>
<dbReference type="Gene3D" id="3.40.50.2300">
    <property type="match status" value="2"/>
</dbReference>
<dbReference type="GO" id="GO:0003700">
    <property type="term" value="F:DNA-binding transcription factor activity"/>
    <property type="evidence" value="ECO:0007669"/>
    <property type="project" value="TreeGrafter"/>
</dbReference>
<keyword evidence="1" id="KW-0678">Repressor</keyword>
<keyword evidence="4" id="KW-0804">Transcription</keyword>
<accession>A9KIX8</accession>
<proteinExistence type="predicted"/>